<accession>A0A9N8WDG0</accession>
<dbReference type="Proteomes" id="UP000789572">
    <property type="component" value="Unassembled WGS sequence"/>
</dbReference>
<name>A0A9N8WDG0_9GLOM</name>
<gene>
    <name evidence="2" type="ORF">POCULU_LOCUS1802</name>
</gene>
<sequence>LDREINTLLKKPNTKDNPLAETEAKRTPIVSMSYRSPSSSSQSYTSNYLLRNDNILDSNYLKMTADHRDSRKDVVITDDDFFSMEELIAIEAEIKNISRANNGKKSV</sequence>
<evidence type="ECO:0000256" key="1">
    <source>
        <dbReference type="SAM" id="MobiDB-lite"/>
    </source>
</evidence>
<keyword evidence="3" id="KW-1185">Reference proteome</keyword>
<dbReference type="EMBL" id="CAJVPJ010000147">
    <property type="protein sequence ID" value="CAG8485940.1"/>
    <property type="molecule type" value="Genomic_DNA"/>
</dbReference>
<comment type="caution">
    <text evidence="2">The sequence shown here is derived from an EMBL/GenBank/DDBJ whole genome shotgun (WGS) entry which is preliminary data.</text>
</comment>
<evidence type="ECO:0000313" key="3">
    <source>
        <dbReference type="Proteomes" id="UP000789572"/>
    </source>
</evidence>
<organism evidence="2 3">
    <name type="scientific">Paraglomus occultum</name>
    <dbReference type="NCBI Taxonomy" id="144539"/>
    <lineage>
        <taxon>Eukaryota</taxon>
        <taxon>Fungi</taxon>
        <taxon>Fungi incertae sedis</taxon>
        <taxon>Mucoromycota</taxon>
        <taxon>Glomeromycotina</taxon>
        <taxon>Glomeromycetes</taxon>
        <taxon>Paraglomerales</taxon>
        <taxon>Paraglomeraceae</taxon>
        <taxon>Paraglomus</taxon>
    </lineage>
</organism>
<dbReference type="AlphaFoldDB" id="A0A9N8WDG0"/>
<protein>
    <submittedName>
        <fullName evidence="2">737_t:CDS:1</fullName>
    </submittedName>
</protein>
<reference evidence="2" key="1">
    <citation type="submission" date="2021-06" db="EMBL/GenBank/DDBJ databases">
        <authorList>
            <person name="Kallberg Y."/>
            <person name="Tangrot J."/>
            <person name="Rosling A."/>
        </authorList>
    </citation>
    <scope>NUCLEOTIDE SEQUENCE</scope>
    <source>
        <strain evidence="2">IA702</strain>
    </source>
</reference>
<proteinExistence type="predicted"/>
<feature type="compositionally biased region" description="Low complexity" evidence="1">
    <location>
        <begin position="31"/>
        <end position="45"/>
    </location>
</feature>
<evidence type="ECO:0000313" key="2">
    <source>
        <dbReference type="EMBL" id="CAG8485940.1"/>
    </source>
</evidence>
<feature type="region of interest" description="Disordered" evidence="1">
    <location>
        <begin position="1"/>
        <end position="45"/>
    </location>
</feature>
<feature type="non-terminal residue" evidence="2">
    <location>
        <position position="1"/>
    </location>
</feature>